<name>A0A3E2GSU8_SCYLI</name>
<protein>
    <submittedName>
        <fullName evidence="2">Uncharacterized protein</fullName>
    </submittedName>
</protein>
<dbReference type="OrthoDB" id="3599542at2759"/>
<evidence type="ECO:0000313" key="2">
    <source>
        <dbReference type="EMBL" id="RFU24245.1"/>
    </source>
</evidence>
<organism evidence="2 3">
    <name type="scientific">Scytalidium lignicola</name>
    <name type="common">Hyphomycete</name>
    <dbReference type="NCBI Taxonomy" id="5539"/>
    <lineage>
        <taxon>Eukaryota</taxon>
        <taxon>Fungi</taxon>
        <taxon>Dikarya</taxon>
        <taxon>Ascomycota</taxon>
        <taxon>Pezizomycotina</taxon>
        <taxon>Leotiomycetes</taxon>
        <taxon>Leotiomycetes incertae sedis</taxon>
        <taxon>Scytalidium</taxon>
    </lineage>
</organism>
<evidence type="ECO:0000313" key="3">
    <source>
        <dbReference type="Proteomes" id="UP000258309"/>
    </source>
</evidence>
<feature type="non-terminal residue" evidence="2">
    <location>
        <position position="229"/>
    </location>
</feature>
<dbReference type="Proteomes" id="UP000258309">
    <property type="component" value="Unassembled WGS sequence"/>
</dbReference>
<accession>A0A3E2GSU8</accession>
<proteinExistence type="predicted"/>
<feature type="compositionally biased region" description="Basic and acidic residues" evidence="1">
    <location>
        <begin position="100"/>
        <end position="109"/>
    </location>
</feature>
<sequence>MAEMGDITGIMGENRLETTTRVTESTIRVNWTALIKKWEWGIDLKDTTIKDIQEYLTTKVYEYRLDGTSDVNLWDLFQEDFKNFTVDTFKNDHQQFYRLQQDHNSHREPSPSPSPSTRPVYMKQVSDIVKMYTEDQKYDRVTSSFEYKLMIFKSYYEQEEQDAEKAYFKARNMGKFSSSVRGSEQRFNKQFKQYVADCEGSDSEEDELSPTFETLFAHNNVETSLEELD</sequence>
<comment type="caution">
    <text evidence="2">The sequence shown here is derived from an EMBL/GenBank/DDBJ whole genome shotgun (WGS) entry which is preliminary data.</text>
</comment>
<feature type="region of interest" description="Disordered" evidence="1">
    <location>
        <begin position="100"/>
        <end position="119"/>
    </location>
</feature>
<evidence type="ECO:0000256" key="1">
    <source>
        <dbReference type="SAM" id="MobiDB-lite"/>
    </source>
</evidence>
<reference evidence="2 3" key="1">
    <citation type="submission" date="2018-05" db="EMBL/GenBank/DDBJ databases">
        <title>Draft genome sequence of Scytalidium lignicola DSM 105466, a ubiquitous saprotrophic fungus.</title>
        <authorList>
            <person name="Buettner E."/>
            <person name="Gebauer A.M."/>
            <person name="Hofrichter M."/>
            <person name="Liers C."/>
            <person name="Kellner H."/>
        </authorList>
    </citation>
    <scope>NUCLEOTIDE SEQUENCE [LARGE SCALE GENOMIC DNA]</scope>
    <source>
        <strain evidence="2 3">DSM 105466</strain>
    </source>
</reference>
<feature type="non-terminal residue" evidence="2">
    <location>
        <position position="1"/>
    </location>
</feature>
<dbReference type="AlphaFoldDB" id="A0A3E2GSU8"/>
<dbReference type="EMBL" id="NCSJ02000480">
    <property type="protein sequence ID" value="RFU24245.1"/>
    <property type="molecule type" value="Genomic_DNA"/>
</dbReference>
<keyword evidence="3" id="KW-1185">Reference proteome</keyword>
<gene>
    <name evidence="2" type="ORF">B7463_g12094</name>
</gene>